<reference evidence="9" key="1">
    <citation type="submission" date="2018-06" db="EMBL/GenBank/DDBJ databases">
        <authorList>
            <person name="Zhirakovskaya E."/>
        </authorList>
    </citation>
    <scope>NUCLEOTIDE SEQUENCE</scope>
</reference>
<dbReference type="SUPFAM" id="SSF48019">
    <property type="entry name" value="post-AAA+ oligomerization domain-like"/>
    <property type="match status" value="1"/>
</dbReference>
<keyword evidence="4" id="KW-0235">DNA replication</keyword>
<dbReference type="InterPro" id="IPR027417">
    <property type="entry name" value="P-loop_NTPase"/>
</dbReference>
<dbReference type="AlphaFoldDB" id="A0A3B1C7K1"/>
<dbReference type="NCBIfam" id="TIGR01128">
    <property type="entry name" value="holA"/>
    <property type="match status" value="1"/>
</dbReference>
<evidence type="ECO:0000256" key="3">
    <source>
        <dbReference type="ARBA" id="ARBA00022695"/>
    </source>
</evidence>
<dbReference type="PANTHER" id="PTHR34388">
    <property type="entry name" value="DNA POLYMERASE III SUBUNIT DELTA"/>
    <property type="match status" value="1"/>
</dbReference>
<evidence type="ECO:0000259" key="8">
    <source>
        <dbReference type="Pfam" id="PF21694"/>
    </source>
</evidence>
<dbReference type="GO" id="GO:0003677">
    <property type="term" value="F:DNA binding"/>
    <property type="evidence" value="ECO:0007669"/>
    <property type="project" value="InterPro"/>
</dbReference>
<evidence type="ECO:0000256" key="2">
    <source>
        <dbReference type="ARBA" id="ARBA00022679"/>
    </source>
</evidence>
<comment type="catalytic activity">
    <reaction evidence="7">
        <text>DNA(n) + a 2'-deoxyribonucleoside 5'-triphosphate = DNA(n+1) + diphosphate</text>
        <dbReference type="Rhea" id="RHEA:22508"/>
        <dbReference type="Rhea" id="RHEA-COMP:17339"/>
        <dbReference type="Rhea" id="RHEA-COMP:17340"/>
        <dbReference type="ChEBI" id="CHEBI:33019"/>
        <dbReference type="ChEBI" id="CHEBI:61560"/>
        <dbReference type="ChEBI" id="CHEBI:173112"/>
        <dbReference type="EC" id="2.7.7.7"/>
    </reaction>
</comment>
<dbReference type="GO" id="GO:0003887">
    <property type="term" value="F:DNA-directed DNA polymerase activity"/>
    <property type="evidence" value="ECO:0007669"/>
    <property type="project" value="UniProtKB-KW"/>
</dbReference>
<dbReference type="GO" id="GO:0009360">
    <property type="term" value="C:DNA polymerase III complex"/>
    <property type="evidence" value="ECO:0007669"/>
    <property type="project" value="TreeGrafter"/>
</dbReference>
<dbReference type="InterPro" id="IPR005790">
    <property type="entry name" value="DNA_polIII_delta"/>
</dbReference>
<dbReference type="Gene3D" id="1.10.8.60">
    <property type="match status" value="1"/>
</dbReference>
<keyword evidence="2" id="KW-0808">Transferase</keyword>
<evidence type="ECO:0000256" key="7">
    <source>
        <dbReference type="ARBA" id="ARBA00049244"/>
    </source>
</evidence>
<keyword evidence="5" id="KW-0239">DNA-directed DNA polymerase</keyword>
<dbReference type="Gene3D" id="1.20.272.10">
    <property type="match status" value="1"/>
</dbReference>
<evidence type="ECO:0000256" key="1">
    <source>
        <dbReference type="ARBA" id="ARBA00012417"/>
    </source>
</evidence>
<evidence type="ECO:0000256" key="5">
    <source>
        <dbReference type="ARBA" id="ARBA00022932"/>
    </source>
</evidence>
<keyword evidence="3" id="KW-0548">Nucleotidyltransferase</keyword>
<feature type="domain" description="DNA polymerase III delta subunit-like C-terminal" evidence="8">
    <location>
        <begin position="225"/>
        <end position="322"/>
    </location>
</feature>
<dbReference type="EMBL" id="UOGE01000092">
    <property type="protein sequence ID" value="VAX24122.1"/>
    <property type="molecule type" value="Genomic_DNA"/>
</dbReference>
<organism evidence="9">
    <name type="scientific">hydrothermal vent metagenome</name>
    <dbReference type="NCBI Taxonomy" id="652676"/>
    <lineage>
        <taxon>unclassified sequences</taxon>
        <taxon>metagenomes</taxon>
        <taxon>ecological metagenomes</taxon>
    </lineage>
</organism>
<evidence type="ECO:0000313" key="9">
    <source>
        <dbReference type="EMBL" id="VAX24122.1"/>
    </source>
</evidence>
<evidence type="ECO:0000256" key="4">
    <source>
        <dbReference type="ARBA" id="ARBA00022705"/>
    </source>
</evidence>
<dbReference type="EC" id="2.7.7.7" evidence="1"/>
<dbReference type="GO" id="GO:0006261">
    <property type="term" value="P:DNA-templated DNA replication"/>
    <property type="evidence" value="ECO:0007669"/>
    <property type="project" value="TreeGrafter"/>
</dbReference>
<name>A0A3B1C7K1_9ZZZZ</name>
<comment type="similarity">
    <text evidence="6">Belongs to the DNA polymerase HolA subunit family.</text>
</comment>
<dbReference type="PANTHER" id="PTHR34388:SF1">
    <property type="entry name" value="DNA POLYMERASE III SUBUNIT DELTA"/>
    <property type="match status" value="1"/>
</dbReference>
<proteinExistence type="inferred from homology"/>
<evidence type="ECO:0000256" key="6">
    <source>
        <dbReference type="ARBA" id="ARBA00034754"/>
    </source>
</evidence>
<dbReference type="Pfam" id="PF21694">
    <property type="entry name" value="DNA_pol3_delta_C"/>
    <property type="match status" value="1"/>
</dbReference>
<protein>
    <recommendedName>
        <fullName evidence="1">DNA-directed DNA polymerase</fullName>
        <ecNumber evidence="1">2.7.7.7</ecNumber>
    </recommendedName>
</protein>
<dbReference type="InterPro" id="IPR048466">
    <property type="entry name" value="DNA_pol3_delta-like_C"/>
</dbReference>
<dbReference type="SUPFAM" id="SSF52540">
    <property type="entry name" value="P-loop containing nucleoside triphosphate hydrolases"/>
    <property type="match status" value="1"/>
</dbReference>
<gene>
    <name evidence="9" type="ORF">MNBD_NITROSPINAE02-2246</name>
</gene>
<dbReference type="Gene3D" id="3.40.50.300">
    <property type="entry name" value="P-loop containing nucleotide triphosphate hydrolases"/>
    <property type="match status" value="1"/>
</dbReference>
<accession>A0A3B1C7K1</accession>
<sequence>MARIQPQAFTKSLSQQKFQKKPLYLLYGSEPKRVLDASRLLYEKLRDIAGADNCFHYTSAGPGADDISIAEVISQLNTISMFGAGKVVFLGPMKKPLKEGMKELAEYASAYNPDSTFIIAIIMDAKGLNDFEKSPLAKAVTTAGAAGAAVRFARMNSNEVKKWVKEWINLKGLSISDAAAERLVALGDTNLTLLGGELEKLYSYVGEDKEITRQTVEEVVADHRESMVWDFTDAIARRDFSGAVTLLDSLLENNQPLQMILKMLTGEIIRLAAAKGYKNRGESFEAFAAGMGGSLFPLRKAWANANGWKEGDFVKALRGVLKAYMDNMVTGASARTTLNTLATGLPIKPVLHRQGES</sequence>
<dbReference type="InterPro" id="IPR008921">
    <property type="entry name" value="DNA_pol3_clamp-load_cplx_C"/>
</dbReference>